<evidence type="ECO:0008006" key="3">
    <source>
        <dbReference type="Google" id="ProtNLM"/>
    </source>
</evidence>
<dbReference type="Proteomes" id="UP001056268">
    <property type="component" value="Chromosome"/>
</dbReference>
<evidence type="ECO:0000313" key="1">
    <source>
        <dbReference type="EMBL" id="URW77313.1"/>
    </source>
</evidence>
<keyword evidence="2" id="KW-1185">Reference proteome</keyword>
<proteinExistence type="predicted"/>
<gene>
    <name evidence="1" type="ORF">NBT09_04625</name>
</gene>
<sequence length="250" mass="28295">MQNKLIKFLHDKIVPALIENKKFTAEEIKPYFQLLYKHSKRDKNTQIKLQAIYNKLTNQDIDFNNIESDISTYHGWKSTAICSAIATLILDYICFYFRNPALEFYENPMFYASTSVKFMRLASLLVSTYCGNKVIENITSEKLTNDVFFQKFYYNDAARLTVAIVPLIMFESIKDLKFLSIATLIDVLTTAISDLNVGKAISSAGKNIAEKTATTLTWLNKVASGTNDDTVIDIDPTEEVPCLGFVDTAN</sequence>
<protein>
    <recommendedName>
        <fullName evidence="3">Acyl-[acyl-carrier-protein]--UDP-N-acetylglucosamine O-acyltransferase</fullName>
    </recommendedName>
</protein>
<dbReference type="RefSeq" id="WP_250719592.1">
    <property type="nucleotide sequence ID" value="NZ_CP098324.1"/>
</dbReference>
<organism evidence="1 2">
    <name type="scientific">Rickettsia conorii subsp. raoultii</name>
    <dbReference type="NCBI Taxonomy" id="369822"/>
    <lineage>
        <taxon>Bacteria</taxon>
        <taxon>Pseudomonadati</taxon>
        <taxon>Pseudomonadota</taxon>
        <taxon>Alphaproteobacteria</taxon>
        <taxon>Rickettsiales</taxon>
        <taxon>Rickettsiaceae</taxon>
        <taxon>Rickettsieae</taxon>
        <taxon>Rickettsia</taxon>
        <taxon>spotted fever group</taxon>
    </lineage>
</organism>
<accession>A0ABY4TY84</accession>
<dbReference type="EMBL" id="CP098324">
    <property type="protein sequence ID" value="URW77313.1"/>
    <property type="molecule type" value="Genomic_DNA"/>
</dbReference>
<name>A0ABY4TY84_RICCR</name>
<evidence type="ECO:0000313" key="2">
    <source>
        <dbReference type="Proteomes" id="UP001056268"/>
    </source>
</evidence>
<reference evidence="1" key="1">
    <citation type="submission" date="2022-05" db="EMBL/GenBank/DDBJ databases">
        <title>Tracking Rickettsia raoultii infection dynamics in vivo by bioorthogonal metabolic labeling.</title>
        <authorList>
            <person name="Zhu D.-Y."/>
            <person name="Jia N."/>
            <person name="Li C."/>
            <person name="Zhang M.-Z."/>
            <person name="Liu H.-B."/>
            <person name="Cao W.-C."/>
        </authorList>
    </citation>
    <scope>NUCLEOTIDE SEQUENCE</scope>
    <source>
        <strain evidence="1">BIME</strain>
    </source>
</reference>